<evidence type="ECO:0000313" key="8">
    <source>
        <dbReference type="Proteomes" id="UP000507470"/>
    </source>
</evidence>
<name>A0A6J8A9R7_MYTCO</name>
<keyword evidence="5" id="KW-0472">Membrane</keyword>
<proteinExistence type="inferred from homology"/>
<feature type="domain" description="Peptidase S8/S53" evidence="6">
    <location>
        <begin position="112"/>
        <end position="186"/>
    </location>
</feature>
<gene>
    <name evidence="7" type="ORF">MCOR_5157</name>
</gene>
<reference evidence="7 8" key="1">
    <citation type="submission" date="2020-06" db="EMBL/GenBank/DDBJ databases">
        <authorList>
            <person name="Li R."/>
            <person name="Bekaert M."/>
        </authorList>
    </citation>
    <scope>NUCLEOTIDE SEQUENCE [LARGE SCALE GENOMIC DNA]</scope>
    <source>
        <strain evidence="8">wild</strain>
    </source>
</reference>
<dbReference type="PRINTS" id="PR00723">
    <property type="entry name" value="SUBTILISIN"/>
</dbReference>
<comment type="similarity">
    <text evidence="4">Belongs to the peptidase S8 family.</text>
</comment>
<dbReference type="EC" id="3.4.21.-" evidence="7"/>
<dbReference type="InterPro" id="IPR000209">
    <property type="entry name" value="Peptidase_S8/S53_dom"/>
</dbReference>
<dbReference type="AlphaFoldDB" id="A0A6J8A9R7"/>
<keyword evidence="2 7" id="KW-0378">Hydrolase</keyword>
<evidence type="ECO:0000256" key="1">
    <source>
        <dbReference type="ARBA" id="ARBA00022670"/>
    </source>
</evidence>
<dbReference type="Proteomes" id="UP000507470">
    <property type="component" value="Unassembled WGS sequence"/>
</dbReference>
<evidence type="ECO:0000256" key="5">
    <source>
        <dbReference type="SAM" id="Phobius"/>
    </source>
</evidence>
<evidence type="ECO:0000313" key="7">
    <source>
        <dbReference type="EMBL" id="CAC5363924.1"/>
    </source>
</evidence>
<protein>
    <submittedName>
        <fullName evidence="7">PCSK4</fullName>
        <ecNumber evidence="7">3.4.21.-</ecNumber>
    </submittedName>
</protein>
<organism evidence="7 8">
    <name type="scientific">Mytilus coruscus</name>
    <name type="common">Sea mussel</name>
    <dbReference type="NCBI Taxonomy" id="42192"/>
    <lineage>
        <taxon>Eukaryota</taxon>
        <taxon>Metazoa</taxon>
        <taxon>Spiralia</taxon>
        <taxon>Lophotrochozoa</taxon>
        <taxon>Mollusca</taxon>
        <taxon>Bivalvia</taxon>
        <taxon>Autobranchia</taxon>
        <taxon>Pteriomorphia</taxon>
        <taxon>Mytilida</taxon>
        <taxon>Mytiloidea</taxon>
        <taxon>Mytilidae</taxon>
        <taxon>Mytilinae</taxon>
        <taxon>Mytilus</taxon>
    </lineage>
</organism>
<accession>A0A6J8A9R7</accession>
<dbReference type="OrthoDB" id="6255718at2759"/>
<keyword evidence="3" id="KW-0720">Serine protease</keyword>
<evidence type="ECO:0000256" key="3">
    <source>
        <dbReference type="ARBA" id="ARBA00022825"/>
    </source>
</evidence>
<dbReference type="EMBL" id="CACVKT020000927">
    <property type="protein sequence ID" value="CAC5363924.1"/>
    <property type="molecule type" value="Genomic_DNA"/>
</dbReference>
<dbReference type="GO" id="GO:0016020">
    <property type="term" value="C:membrane"/>
    <property type="evidence" value="ECO:0007669"/>
    <property type="project" value="TreeGrafter"/>
</dbReference>
<comment type="caution">
    <text evidence="4">Lacks conserved residue(s) required for the propagation of feature annotation.</text>
</comment>
<keyword evidence="5" id="KW-1133">Transmembrane helix</keyword>
<dbReference type="PANTHER" id="PTHR42884">
    <property type="entry name" value="PROPROTEIN CONVERTASE SUBTILISIN/KEXIN-RELATED"/>
    <property type="match status" value="1"/>
</dbReference>
<dbReference type="GO" id="GO:0004252">
    <property type="term" value="F:serine-type endopeptidase activity"/>
    <property type="evidence" value="ECO:0007669"/>
    <property type="project" value="InterPro"/>
</dbReference>
<dbReference type="InterPro" id="IPR023827">
    <property type="entry name" value="Peptidase_S8_Asp-AS"/>
</dbReference>
<dbReference type="PANTHER" id="PTHR42884:SF14">
    <property type="entry name" value="NEUROENDOCRINE CONVERTASE 1"/>
    <property type="match status" value="1"/>
</dbReference>
<keyword evidence="5" id="KW-0812">Transmembrane</keyword>
<feature type="transmembrane region" description="Helical" evidence="5">
    <location>
        <begin position="12"/>
        <end position="30"/>
    </location>
</feature>
<dbReference type="Pfam" id="PF00082">
    <property type="entry name" value="Peptidase_S8"/>
    <property type="match status" value="1"/>
</dbReference>
<dbReference type="SUPFAM" id="SSF52743">
    <property type="entry name" value="Subtilisin-like"/>
    <property type="match status" value="1"/>
</dbReference>
<dbReference type="InterPro" id="IPR015500">
    <property type="entry name" value="Peptidase_S8_subtilisin-rel"/>
</dbReference>
<keyword evidence="1" id="KW-0645">Protease</keyword>
<dbReference type="PROSITE" id="PS00136">
    <property type="entry name" value="SUBTILASE_ASP"/>
    <property type="match status" value="1"/>
</dbReference>
<evidence type="ECO:0000256" key="4">
    <source>
        <dbReference type="PROSITE-ProRule" id="PRU01240"/>
    </source>
</evidence>
<dbReference type="PROSITE" id="PS51892">
    <property type="entry name" value="SUBTILASE"/>
    <property type="match status" value="1"/>
</dbReference>
<dbReference type="PROSITE" id="PS00137">
    <property type="entry name" value="SUBTILASE_HIS"/>
    <property type="match status" value="1"/>
</dbReference>
<evidence type="ECO:0000259" key="6">
    <source>
        <dbReference type="Pfam" id="PF00082"/>
    </source>
</evidence>
<dbReference type="GO" id="GO:0016485">
    <property type="term" value="P:protein processing"/>
    <property type="evidence" value="ECO:0007669"/>
    <property type="project" value="TreeGrafter"/>
</dbReference>
<dbReference type="InterPro" id="IPR036852">
    <property type="entry name" value="Peptidase_S8/S53_dom_sf"/>
</dbReference>
<dbReference type="InterPro" id="IPR022398">
    <property type="entry name" value="Peptidase_S8_His-AS"/>
</dbReference>
<keyword evidence="8" id="KW-1185">Reference proteome</keyword>
<dbReference type="Gene3D" id="3.40.50.200">
    <property type="entry name" value="Peptidase S8/S53 domain"/>
    <property type="match status" value="1"/>
</dbReference>
<sequence>MYRQSYSIVRKKCHSSTITLLTLFAFFWIGKTKYITAQIRQTKTKEILSTLREDSDVEVLRQRPEISWVIQEKAYVRKTRTMDTEWPNLWHLNDDISPTLKVNEAWTAGYSGQGINIAVLDDGLQTDHPDLAANVDTANDIDIYGFDNNPYPTAGNSHGTEVSGFIGAVKDNNICVVGVAFNCTVIENSDSSPPAFENRTDKHFDVPSITKDEMKDIYVLEILQLGKAVGYDKKSNTVLKHTSTTVCKLIQIMFNKS</sequence>
<evidence type="ECO:0000256" key="2">
    <source>
        <dbReference type="ARBA" id="ARBA00022801"/>
    </source>
</evidence>